<evidence type="ECO:0000259" key="1">
    <source>
        <dbReference type="Pfam" id="PF06094"/>
    </source>
</evidence>
<dbReference type="Proteomes" id="UP001595799">
    <property type="component" value="Unassembled WGS sequence"/>
</dbReference>
<dbReference type="EC" id="2.3.2.-" evidence="2"/>
<dbReference type="RefSeq" id="WP_382423277.1">
    <property type="nucleotide sequence ID" value="NZ_JBHSCW010000010.1"/>
</dbReference>
<dbReference type="EMBL" id="JBHSCW010000010">
    <property type="protein sequence ID" value="MFC4352899.1"/>
    <property type="molecule type" value="Genomic_DNA"/>
</dbReference>
<dbReference type="GO" id="GO:0016746">
    <property type="term" value="F:acyltransferase activity"/>
    <property type="evidence" value="ECO:0007669"/>
    <property type="project" value="UniProtKB-KW"/>
</dbReference>
<organism evidence="2 3">
    <name type="scientific">Fodinicurvata halophila</name>
    <dbReference type="NCBI Taxonomy" id="1419723"/>
    <lineage>
        <taxon>Bacteria</taxon>
        <taxon>Pseudomonadati</taxon>
        <taxon>Pseudomonadota</taxon>
        <taxon>Alphaproteobacteria</taxon>
        <taxon>Rhodospirillales</taxon>
        <taxon>Rhodovibrionaceae</taxon>
        <taxon>Fodinicurvata</taxon>
    </lineage>
</organism>
<reference evidence="3" key="1">
    <citation type="journal article" date="2019" name="Int. J. Syst. Evol. Microbiol.">
        <title>The Global Catalogue of Microorganisms (GCM) 10K type strain sequencing project: providing services to taxonomists for standard genome sequencing and annotation.</title>
        <authorList>
            <consortium name="The Broad Institute Genomics Platform"/>
            <consortium name="The Broad Institute Genome Sequencing Center for Infectious Disease"/>
            <person name="Wu L."/>
            <person name="Ma J."/>
        </authorList>
    </citation>
    <scope>NUCLEOTIDE SEQUENCE [LARGE SCALE GENOMIC DNA]</scope>
    <source>
        <strain evidence="3">CECT 8472</strain>
    </source>
</reference>
<keyword evidence="2" id="KW-0808">Transferase</keyword>
<gene>
    <name evidence="2" type="ORF">ACFOW6_15210</name>
</gene>
<evidence type="ECO:0000313" key="2">
    <source>
        <dbReference type="EMBL" id="MFC4352899.1"/>
    </source>
</evidence>
<dbReference type="InterPro" id="IPR009288">
    <property type="entry name" value="AIG2-like_dom"/>
</dbReference>
<proteinExistence type="predicted"/>
<protein>
    <submittedName>
        <fullName evidence="2">Gamma-glutamylcyclotransferase family protein</fullName>
        <ecNumber evidence="2">2.3.2.-</ecNumber>
    </submittedName>
</protein>
<comment type="caution">
    <text evidence="2">The sequence shown here is derived from an EMBL/GenBank/DDBJ whole genome shotgun (WGS) entry which is preliminary data.</text>
</comment>
<feature type="domain" description="Gamma-glutamylcyclotransferase AIG2-like" evidence="1">
    <location>
        <begin position="14"/>
        <end position="130"/>
    </location>
</feature>
<dbReference type="CDD" id="cd06661">
    <property type="entry name" value="GGCT_like"/>
    <property type="match status" value="1"/>
</dbReference>
<name>A0ABV8UPD1_9PROT</name>
<dbReference type="Pfam" id="PF06094">
    <property type="entry name" value="GGACT"/>
    <property type="match status" value="1"/>
</dbReference>
<evidence type="ECO:0000313" key="3">
    <source>
        <dbReference type="Proteomes" id="UP001595799"/>
    </source>
</evidence>
<accession>A0ABV8UPD1</accession>
<keyword evidence="3" id="KW-1185">Reference proteome</keyword>
<keyword evidence="2" id="KW-0012">Acyltransferase</keyword>
<dbReference type="Gene3D" id="3.10.490.10">
    <property type="entry name" value="Gamma-glutamyl cyclotransferase-like"/>
    <property type="match status" value="1"/>
</dbReference>
<dbReference type="InterPro" id="IPR013024">
    <property type="entry name" value="GGCT-like"/>
</dbReference>
<sequence>MTEEGLMVLRSYPLFAFGTLQDAEVFELVSGGIPLSLVPREAGWLAGQSIVGAEDRLYPVLQQAAEAWAPGTLFHDLSAEVLDRLAWFEWPEFRPEPQEIATTSTTRTCACFIPAQKPSATAQSWSLETWQKNKKRHWLSFAELCMAFYGVCTSEELDLHWEDILARMNGHPRDLPEHIEARCEEISGIDS</sequence>